<dbReference type="AlphaFoldDB" id="A0A0C7NXC6"/>
<dbReference type="RefSeq" id="WP_045087560.1">
    <property type="nucleotide sequence ID" value="NZ_LN824141.1"/>
</dbReference>
<proteinExistence type="inferred from homology"/>
<evidence type="ECO:0000256" key="2">
    <source>
        <dbReference type="ARBA" id="ARBA00009667"/>
    </source>
</evidence>
<dbReference type="HAMAP" id="MF_01013">
    <property type="entry name" value="HisF"/>
    <property type="match status" value="1"/>
</dbReference>
<reference evidence="12" key="1">
    <citation type="submission" date="2014-11" db="EMBL/GenBank/DDBJ databases">
        <authorList>
            <person name="Wibberg D."/>
        </authorList>
    </citation>
    <scope>NUCLEOTIDE SEQUENCE [LARGE SCALE GENOMIC DNA]</scope>
    <source>
        <strain evidence="12">L3</strain>
    </source>
</reference>
<name>A0A0C7NXC6_DEFTU</name>
<organism evidence="11 12">
    <name type="scientific">Defluviitoga tunisiensis</name>
    <dbReference type="NCBI Taxonomy" id="1006576"/>
    <lineage>
        <taxon>Bacteria</taxon>
        <taxon>Thermotogati</taxon>
        <taxon>Thermotogota</taxon>
        <taxon>Thermotogae</taxon>
        <taxon>Petrotogales</taxon>
        <taxon>Petrotogaceae</taxon>
        <taxon>Defluviitoga</taxon>
    </lineage>
</organism>
<accession>A0A0C7NXC6</accession>
<comment type="catalytic activity">
    <reaction evidence="8 9">
        <text>5-[(5-phospho-1-deoxy-D-ribulos-1-ylimino)methylamino]-1-(5-phospho-beta-D-ribosyl)imidazole-4-carboxamide + L-glutamine = D-erythro-1-(imidazol-4-yl)glycerol 3-phosphate + 5-amino-1-(5-phospho-beta-D-ribosyl)imidazole-4-carboxamide + L-glutamate + H(+)</text>
        <dbReference type="Rhea" id="RHEA:24793"/>
        <dbReference type="ChEBI" id="CHEBI:15378"/>
        <dbReference type="ChEBI" id="CHEBI:29985"/>
        <dbReference type="ChEBI" id="CHEBI:58278"/>
        <dbReference type="ChEBI" id="CHEBI:58359"/>
        <dbReference type="ChEBI" id="CHEBI:58475"/>
        <dbReference type="ChEBI" id="CHEBI:58525"/>
        <dbReference type="EC" id="4.3.2.10"/>
    </reaction>
</comment>
<dbReference type="UniPathway" id="UPA00031">
    <property type="reaction ID" value="UER00010"/>
</dbReference>
<evidence type="ECO:0000256" key="7">
    <source>
        <dbReference type="ARBA" id="ARBA00025475"/>
    </source>
</evidence>
<protein>
    <recommendedName>
        <fullName evidence="9">Imidazole glycerol phosphate synthase subunit HisF</fullName>
        <ecNumber evidence="9">4.3.2.10</ecNumber>
    </recommendedName>
    <alternativeName>
        <fullName evidence="9">IGP synthase cyclase subunit</fullName>
    </alternativeName>
    <alternativeName>
        <fullName evidence="9">IGP synthase subunit HisF</fullName>
    </alternativeName>
    <alternativeName>
        <fullName evidence="9">ImGP synthase subunit HisF</fullName>
        <shortName evidence="9">IGPS subunit HisF</shortName>
    </alternativeName>
</protein>
<dbReference type="Pfam" id="PF00977">
    <property type="entry name" value="His_biosynth"/>
    <property type="match status" value="1"/>
</dbReference>
<dbReference type="InterPro" id="IPR011060">
    <property type="entry name" value="RibuloseP-bd_barrel"/>
</dbReference>
<dbReference type="EC" id="4.3.2.10" evidence="9"/>
<evidence type="ECO:0000313" key="11">
    <source>
        <dbReference type="EMBL" id="CEP78028.1"/>
    </source>
</evidence>
<dbReference type="CDD" id="cd04731">
    <property type="entry name" value="HisF"/>
    <property type="match status" value="1"/>
</dbReference>
<dbReference type="STRING" id="1006576.DTL3_0718"/>
<dbReference type="Gene3D" id="3.20.20.70">
    <property type="entry name" value="Aldolase class I"/>
    <property type="match status" value="1"/>
</dbReference>
<dbReference type="GO" id="GO:0000105">
    <property type="term" value="P:L-histidine biosynthetic process"/>
    <property type="evidence" value="ECO:0007669"/>
    <property type="project" value="UniProtKB-UniRule"/>
</dbReference>
<keyword evidence="12" id="KW-1185">Reference proteome</keyword>
<evidence type="ECO:0000256" key="1">
    <source>
        <dbReference type="ARBA" id="ARBA00005091"/>
    </source>
</evidence>
<evidence type="ECO:0000256" key="3">
    <source>
        <dbReference type="ARBA" id="ARBA00011152"/>
    </source>
</evidence>
<evidence type="ECO:0000256" key="10">
    <source>
        <dbReference type="RuleBase" id="RU003657"/>
    </source>
</evidence>
<evidence type="ECO:0000256" key="9">
    <source>
        <dbReference type="HAMAP-Rule" id="MF_01013"/>
    </source>
</evidence>
<dbReference type="InterPro" id="IPR004651">
    <property type="entry name" value="HisF"/>
</dbReference>
<dbReference type="GO" id="GO:0005737">
    <property type="term" value="C:cytoplasm"/>
    <property type="evidence" value="ECO:0007669"/>
    <property type="project" value="UniProtKB-SubCell"/>
</dbReference>
<dbReference type="InterPro" id="IPR050064">
    <property type="entry name" value="IGPS_HisA/HisF"/>
</dbReference>
<dbReference type="NCBIfam" id="TIGR00735">
    <property type="entry name" value="hisF"/>
    <property type="match status" value="1"/>
</dbReference>
<comment type="pathway">
    <text evidence="1 9">Amino-acid biosynthesis; L-histidine biosynthesis; L-histidine from 5-phospho-alpha-D-ribose 1-diphosphate: step 5/9.</text>
</comment>
<dbReference type="KEGG" id="dtn:DTL3_0718"/>
<dbReference type="PANTHER" id="PTHR21235:SF2">
    <property type="entry name" value="IMIDAZOLE GLYCEROL PHOSPHATE SYNTHASE HISHF"/>
    <property type="match status" value="1"/>
</dbReference>
<dbReference type="SUPFAM" id="SSF51366">
    <property type="entry name" value="Ribulose-phoshate binding barrel"/>
    <property type="match status" value="1"/>
</dbReference>
<comment type="subcellular location">
    <subcellularLocation>
        <location evidence="9">Cytoplasm</location>
    </subcellularLocation>
</comment>
<dbReference type="OrthoDB" id="9781903at2"/>
<dbReference type="InterPro" id="IPR006062">
    <property type="entry name" value="His_biosynth"/>
</dbReference>
<feature type="active site" evidence="9">
    <location>
        <position position="130"/>
    </location>
</feature>
<gene>
    <name evidence="9 11" type="primary">hisF</name>
    <name evidence="11" type="ORF">DTL3_0718</name>
</gene>
<dbReference type="Proteomes" id="UP000032809">
    <property type="component" value="Chromosome I"/>
</dbReference>
<keyword evidence="4 9" id="KW-0028">Amino-acid biosynthesis</keyword>
<sequence length="252" mass="27552">MKSKRIIAALDIKDAKVSKGIKFDKIKEVGDPVELAKKYEKEGIDEIVLLDITASNEKRKIIKDLIEKISKEISVPFTVGGGLNTVRDILEIIESGADKAFINTAAVKDPNLVKEAVNIVGSTRIVVAIDAKKDEATNKYYVYTNGGQKKTDLEAKEWAKRCEDLGAGELLVTSIDTDGIRKGYDLELIKTITEYVKIPVIASGGAGSVKDFYDVFQVGADGALAASIFHFGVYTPVELKKQLKEMGINVRL</sequence>
<comment type="similarity">
    <text evidence="2 9 10">Belongs to the HisA/HisF family.</text>
</comment>
<dbReference type="InterPro" id="IPR013785">
    <property type="entry name" value="Aldolase_TIM"/>
</dbReference>
<dbReference type="PATRIC" id="fig|1006576.9.peg.700"/>
<dbReference type="HOGENOM" id="CLU_048577_4_0_0"/>
<comment type="function">
    <text evidence="7 9">IGPS catalyzes the conversion of PRFAR and glutamine to IGP, AICAR and glutamate. The HisF subunit catalyzes the cyclization activity that produces IGP and AICAR from PRFAR using the ammonia provided by the HisH subunit.</text>
</comment>
<dbReference type="PANTHER" id="PTHR21235">
    <property type="entry name" value="IMIDAZOLE GLYCEROL PHOSPHATE SYNTHASE SUBUNIT HISF/H IGP SYNTHASE SUBUNIT HISF/H"/>
    <property type="match status" value="1"/>
</dbReference>
<evidence type="ECO:0000256" key="4">
    <source>
        <dbReference type="ARBA" id="ARBA00022605"/>
    </source>
</evidence>
<keyword evidence="9" id="KW-0963">Cytoplasm</keyword>
<dbReference type="GO" id="GO:0016829">
    <property type="term" value="F:lyase activity"/>
    <property type="evidence" value="ECO:0007669"/>
    <property type="project" value="UniProtKB-KW"/>
</dbReference>
<keyword evidence="6 9" id="KW-0456">Lyase</keyword>
<comment type="subunit">
    <text evidence="3 9">Heterodimer of HisH and HisF.</text>
</comment>
<evidence type="ECO:0000313" key="12">
    <source>
        <dbReference type="Proteomes" id="UP000032809"/>
    </source>
</evidence>
<evidence type="ECO:0000256" key="5">
    <source>
        <dbReference type="ARBA" id="ARBA00023102"/>
    </source>
</evidence>
<feature type="active site" evidence="9">
    <location>
        <position position="11"/>
    </location>
</feature>
<dbReference type="EMBL" id="LN824141">
    <property type="protein sequence ID" value="CEP78028.1"/>
    <property type="molecule type" value="Genomic_DNA"/>
</dbReference>
<keyword evidence="5 9" id="KW-0368">Histidine biosynthesis</keyword>
<evidence type="ECO:0000256" key="8">
    <source>
        <dbReference type="ARBA" id="ARBA00047838"/>
    </source>
</evidence>
<evidence type="ECO:0000256" key="6">
    <source>
        <dbReference type="ARBA" id="ARBA00023239"/>
    </source>
</evidence>
<dbReference type="GO" id="GO:0000107">
    <property type="term" value="F:imidazoleglycerol-phosphate synthase activity"/>
    <property type="evidence" value="ECO:0007669"/>
    <property type="project" value="UniProtKB-UniRule"/>
</dbReference>